<comment type="caution">
    <text evidence="4">The sequence shown here is derived from an EMBL/GenBank/DDBJ whole genome shotgun (WGS) entry which is preliminary data.</text>
</comment>
<reference evidence="4 5" key="1">
    <citation type="submission" date="2019-09" db="EMBL/GenBank/DDBJ databases">
        <title>The hologenome of the rock-dwelling lichen Lasallia pustulata.</title>
        <authorList>
            <person name="Greshake Tzovaras B."/>
            <person name="Segers F."/>
            <person name="Bicker A."/>
            <person name="Dal Grande F."/>
            <person name="Otte J."/>
            <person name="Hankeln T."/>
            <person name="Schmitt I."/>
            <person name="Ebersberger I."/>
        </authorList>
    </citation>
    <scope>NUCLEOTIDE SEQUENCE [LARGE SCALE GENOMIC DNA]</scope>
    <source>
        <strain evidence="4">A1-1</strain>
    </source>
</reference>
<feature type="compositionally biased region" description="Basic and acidic residues" evidence="1">
    <location>
        <begin position="103"/>
        <end position="120"/>
    </location>
</feature>
<dbReference type="SMART" id="SM00554">
    <property type="entry name" value="FAS1"/>
    <property type="match status" value="2"/>
</dbReference>
<accession>A0A5M8PXX7</accession>
<dbReference type="PANTHER" id="PTHR10900">
    <property type="entry name" value="PERIOSTIN-RELATED"/>
    <property type="match status" value="1"/>
</dbReference>
<dbReference type="Pfam" id="PF02469">
    <property type="entry name" value="Fasciclin"/>
    <property type="match status" value="2"/>
</dbReference>
<protein>
    <submittedName>
        <fullName evidence="4">FAS1 domain-containing protein</fullName>
    </submittedName>
</protein>
<feature type="signal peptide" evidence="2">
    <location>
        <begin position="1"/>
        <end position="15"/>
    </location>
</feature>
<dbReference type="EMBL" id="VXIT01000003">
    <property type="protein sequence ID" value="KAA6413899.1"/>
    <property type="molecule type" value="Genomic_DNA"/>
</dbReference>
<dbReference type="Gene3D" id="2.30.180.10">
    <property type="entry name" value="FAS1 domain"/>
    <property type="match status" value="2"/>
</dbReference>
<keyword evidence="2" id="KW-0732">Signal</keyword>
<feature type="domain" description="FAS1" evidence="3">
    <location>
        <begin position="276"/>
        <end position="432"/>
    </location>
</feature>
<evidence type="ECO:0000313" key="4">
    <source>
        <dbReference type="EMBL" id="KAA6413899.1"/>
    </source>
</evidence>
<evidence type="ECO:0000313" key="5">
    <source>
        <dbReference type="Proteomes" id="UP000324767"/>
    </source>
</evidence>
<dbReference type="InterPro" id="IPR036378">
    <property type="entry name" value="FAS1_dom_sf"/>
</dbReference>
<dbReference type="SUPFAM" id="SSF82153">
    <property type="entry name" value="FAS1 domain"/>
    <property type="match status" value="2"/>
</dbReference>
<dbReference type="InterPro" id="IPR000782">
    <property type="entry name" value="FAS1_domain"/>
</dbReference>
<dbReference type="PROSITE" id="PS50213">
    <property type="entry name" value="FAS1"/>
    <property type="match status" value="2"/>
</dbReference>
<name>A0A5M8PXX7_9LECA</name>
<dbReference type="OrthoDB" id="7700931at2759"/>
<evidence type="ECO:0000256" key="2">
    <source>
        <dbReference type="SAM" id="SignalP"/>
    </source>
</evidence>
<proteinExistence type="predicted"/>
<organism evidence="4 5">
    <name type="scientific">Lasallia pustulata</name>
    <dbReference type="NCBI Taxonomy" id="136370"/>
    <lineage>
        <taxon>Eukaryota</taxon>
        <taxon>Fungi</taxon>
        <taxon>Dikarya</taxon>
        <taxon>Ascomycota</taxon>
        <taxon>Pezizomycotina</taxon>
        <taxon>Lecanoromycetes</taxon>
        <taxon>OSLEUM clade</taxon>
        <taxon>Umbilicariomycetidae</taxon>
        <taxon>Umbilicariales</taxon>
        <taxon>Umbilicariaceae</taxon>
        <taxon>Lasallia</taxon>
    </lineage>
</organism>
<dbReference type="Proteomes" id="UP000324767">
    <property type="component" value="Unassembled WGS sequence"/>
</dbReference>
<feature type="region of interest" description="Disordered" evidence="1">
    <location>
        <begin position="100"/>
        <end position="131"/>
    </location>
</feature>
<dbReference type="AlphaFoldDB" id="A0A5M8PXX7"/>
<dbReference type="PANTHER" id="PTHR10900:SF125">
    <property type="entry name" value="FAS1 DOMAIN-CONTAINING PROTEIN YLR001C"/>
    <property type="match status" value="1"/>
</dbReference>
<sequence>MKFTLLLPLVALASAFVIPDERLMSQVAIESHDRPNSIFDALPSKEEIINDIKGSVSSVVTSTKNAFDAAIELTSATSEGFTSKIEETAFDVESWLSTADAGSEDHGHHGDHGDHGDHDHHGRHGRHGHHHKPNLTVYQLIAESKYTTKLAKLISEYDDLVQLLNGTAANYTVFAPTDKAFEKIPEHARKPSKEQLKKVLTYHVSSDFYPAGRVLASHTIPTLLKGEHLGGESQRLSTNIGLRGLTVNFYSRVVAVNIFGTNGVIHGVDSILIPPPNAVKIIELLPGDFSTLELGLTKTGLIKALNDTSNHVGGTIFAPSNFAFRKLGPKINGFLFSGHGQKYLKAILEYHVVANHTLYSDAYYTAESVEGSNIPKGIFHVDLPTLLKDHSLSIDVARYGRIITIKINGFARVAVADGIAGDGVIHVVSNVLIPPKQLGGVEHHYEGEDLTVEDLIERLDPYVGHDNDDEIQEL</sequence>
<feature type="domain" description="FAS1" evidence="3">
    <location>
        <begin position="134"/>
        <end position="272"/>
    </location>
</feature>
<evidence type="ECO:0000256" key="1">
    <source>
        <dbReference type="SAM" id="MobiDB-lite"/>
    </source>
</evidence>
<feature type="chain" id="PRO_5024424403" evidence="2">
    <location>
        <begin position="16"/>
        <end position="474"/>
    </location>
</feature>
<evidence type="ECO:0000259" key="3">
    <source>
        <dbReference type="PROSITE" id="PS50213"/>
    </source>
</evidence>
<feature type="compositionally biased region" description="Basic residues" evidence="1">
    <location>
        <begin position="121"/>
        <end position="131"/>
    </location>
</feature>
<gene>
    <name evidence="4" type="ORF">FRX48_02261</name>
</gene>
<dbReference type="InterPro" id="IPR050904">
    <property type="entry name" value="Adhesion/Biosynth-related"/>
</dbReference>